<dbReference type="AlphaFoldDB" id="W9WYR9"/>
<gene>
    <name evidence="1" type="ORF">A1O5_11695</name>
</gene>
<dbReference type="RefSeq" id="XP_007750457.1">
    <property type="nucleotide sequence ID" value="XM_007752267.1"/>
</dbReference>
<dbReference type="InterPro" id="IPR036291">
    <property type="entry name" value="NAD(P)-bd_dom_sf"/>
</dbReference>
<keyword evidence="2" id="KW-1185">Reference proteome</keyword>
<dbReference type="GeneID" id="19196384"/>
<name>W9WYR9_9EURO</name>
<protein>
    <submittedName>
        <fullName evidence="1">Uncharacterized protein</fullName>
    </submittedName>
</protein>
<dbReference type="OrthoDB" id="47007at2759"/>
<evidence type="ECO:0000313" key="2">
    <source>
        <dbReference type="Proteomes" id="UP000019471"/>
    </source>
</evidence>
<accession>W9WYR9</accession>
<dbReference type="EMBL" id="AMGX01000027">
    <property type="protein sequence ID" value="EXJ63374.1"/>
    <property type="molecule type" value="Genomic_DNA"/>
</dbReference>
<sequence length="203" mass="21690">MSQQHWLPDGSLQGRTAIVTGGAGSFGRIICHALARAGASVVVNDVGTAYSGHGASEGPDTDLAREICAPRIWEVRKLLNRGSEKDPQDKYAGTTAVLPHRVAKAPISGLYQCCCAYFSFTHDPPALTDERAIKDFELAWLPAGNVAIILAPATDACNFNGEFFSTGGYKVHRIVFGMLPGLQGVESSQAILDKQEQRMNGAD</sequence>
<proteinExistence type="predicted"/>
<comment type="caution">
    <text evidence="1">The sequence shown here is derived from an EMBL/GenBank/DDBJ whole genome shotgun (WGS) entry which is preliminary data.</text>
</comment>
<reference evidence="1 2" key="1">
    <citation type="submission" date="2013-03" db="EMBL/GenBank/DDBJ databases">
        <title>The Genome Sequence of Cladophialophora psammophila CBS 110553.</title>
        <authorList>
            <consortium name="The Broad Institute Genomics Platform"/>
            <person name="Cuomo C."/>
            <person name="de Hoog S."/>
            <person name="Gorbushina A."/>
            <person name="Walker B."/>
            <person name="Young S.K."/>
            <person name="Zeng Q."/>
            <person name="Gargeya S."/>
            <person name="Fitzgerald M."/>
            <person name="Haas B."/>
            <person name="Abouelleil A."/>
            <person name="Allen A.W."/>
            <person name="Alvarado L."/>
            <person name="Arachchi H.M."/>
            <person name="Berlin A.M."/>
            <person name="Chapman S.B."/>
            <person name="Gainer-Dewar J."/>
            <person name="Goldberg J."/>
            <person name="Griggs A."/>
            <person name="Gujja S."/>
            <person name="Hansen M."/>
            <person name="Howarth C."/>
            <person name="Imamovic A."/>
            <person name="Ireland A."/>
            <person name="Larimer J."/>
            <person name="McCowan C."/>
            <person name="Murphy C."/>
            <person name="Pearson M."/>
            <person name="Poon T.W."/>
            <person name="Priest M."/>
            <person name="Roberts A."/>
            <person name="Saif S."/>
            <person name="Shea T."/>
            <person name="Sisk P."/>
            <person name="Sykes S."/>
            <person name="Wortman J."/>
            <person name="Nusbaum C."/>
            <person name="Birren B."/>
        </authorList>
    </citation>
    <scope>NUCLEOTIDE SEQUENCE [LARGE SCALE GENOMIC DNA]</scope>
    <source>
        <strain evidence="1 2">CBS 110553</strain>
    </source>
</reference>
<dbReference type="Proteomes" id="UP000019471">
    <property type="component" value="Unassembled WGS sequence"/>
</dbReference>
<organism evidence="1 2">
    <name type="scientific">Cladophialophora psammophila CBS 110553</name>
    <dbReference type="NCBI Taxonomy" id="1182543"/>
    <lineage>
        <taxon>Eukaryota</taxon>
        <taxon>Fungi</taxon>
        <taxon>Dikarya</taxon>
        <taxon>Ascomycota</taxon>
        <taxon>Pezizomycotina</taxon>
        <taxon>Eurotiomycetes</taxon>
        <taxon>Chaetothyriomycetidae</taxon>
        <taxon>Chaetothyriales</taxon>
        <taxon>Herpotrichiellaceae</taxon>
        <taxon>Cladophialophora</taxon>
    </lineage>
</organism>
<dbReference type="Gene3D" id="3.40.50.720">
    <property type="entry name" value="NAD(P)-binding Rossmann-like Domain"/>
    <property type="match status" value="1"/>
</dbReference>
<evidence type="ECO:0000313" key="1">
    <source>
        <dbReference type="EMBL" id="EXJ63374.1"/>
    </source>
</evidence>
<dbReference type="SUPFAM" id="SSF51735">
    <property type="entry name" value="NAD(P)-binding Rossmann-fold domains"/>
    <property type="match status" value="1"/>
</dbReference>
<dbReference type="HOGENOM" id="CLU_1348795_0_0_1"/>